<evidence type="ECO:0000259" key="9">
    <source>
        <dbReference type="PROSITE" id="PS50850"/>
    </source>
</evidence>
<feature type="transmembrane region" description="Helical" evidence="8">
    <location>
        <begin position="220"/>
        <end position="237"/>
    </location>
</feature>
<dbReference type="InterPro" id="IPR051788">
    <property type="entry name" value="MFS_Transporter"/>
</dbReference>
<dbReference type="InterPro" id="IPR011701">
    <property type="entry name" value="MFS"/>
</dbReference>
<dbReference type="GO" id="GO:0005886">
    <property type="term" value="C:plasma membrane"/>
    <property type="evidence" value="ECO:0007669"/>
    <property type="project" value="UniProtKB-SubCell"/>
</dbReference>
<feature type="transmembrane region" description="Helical" evidence="8">
    <location>
        <begin position="42"/>
        <end position="62"/>
    </location>
</feature>
<dbReference type="PANTHER" id="PTHR23514:SF3">
    <property type="entry name" value="BYPASS OF STOP CODON PROTEIN 6"/>
    <property type="match status" value="1"/>
</dbReference>
<feature type="transmembrane region" description="Helical" evidence="8">
    <location>
        <begin position="257"/>
        <end position="278"/>
    </location>
</feature>
<dbReference type="EMBL" id="QJVJ01000003">
    <property type="protein sequence ID" value="PYI55827.1"/>
    <property type="molecule type" value="Genomic_DNA"/>
</dbReference>
<feature type="transmembrane region" description="Helical" evidence="8">
    <location>
        <begin position="290"/>
        <end position="309"/>
    </location>
</feature>
<evidence type="ECO:0000256" key="8">
    <source>
        <dbReference type="SAM" id="Phobius"/>
    </source>
</evidence>
<evidence type="ECO:0000256" key="1">
    <source>
        <dbReference type="ARBA" id="ARBA00004651"/>
    </source>
</evidence>
<dbReference type="Proteomes" id="UP000247476">
    <property type="component" value="Unassembled WGS sequence"/>
</dbReference>
<reference evidence="10 11" key="1">
    <citation type="submission" date="2018-05" db="EMBL/GenBank/DDBJ databases">
        <title>Paenibacillus flagellatus sp. nov., isolated from selenium mineral soil.</title>
        <authorList>
            <person name="Dai X."/>
        </authorList>
    </citation>
    <scope>NUCLEOTIDE SEQUENCE [LARGE SCALE GENOMIC DNA]</scope>
    <source>
        <strain evidence="10 11">DXL2</strain>
    </source>
</reference>
<dbReference type="RefSeq" id="WP_110839627.1">
    <property type="nucleotide sequence ID" value="NZ_QJVJ01000003.1"/>
</dbReference>
<evidence type="ECO:0000256" key="4">
    <source>
        <dbReference type="ARBA" id="ARBA00022692"/>
    </source>
</evidence>
<comment type="caution">
    <text evidence="10">The sequence shown here is derived from an EMBL/GenBank/DDBJ whole genome shotgun (WGS) entry which is preliminary data.</text>
</comment>
<evidence type="ECO:0000313" key="11">
    <source>
        <dbReference type="Proteomes" id="UP000247476"/>
    </source>
</evidence>
<comment type="similarity">
    <text evidence="2">Belongs to the major facilitator superfamily.</text>
</comment>
<feature type="transmembrane region" description="Helical" evidence="8">
    <location>
        <begin position="155"/>
        <end position="173"/>
    </location>
</feature>
<dbReference type="Gene3D" id="1.20.1250.20">
    <property type="entry name" value="MFS general substrate transporter like domains"/>
    <property type="match status" value="2"/>
</dbReference>
<evidence type="ECO:0000256" key="6">
    <source>
        <dbReference type="ARBA" id="ARBA00023136"/>
    </source>
</evidence>
<dbReference type="OrthoDB" id="1674541at2"/>
<keyword evidence="5 8" id="KW-1133">Transmembrane helix</keyword>
<keyword evidence="6 8" id="KW-0472">Membrane</keyword>
<evidence type="ECO:0000256" key="2">
    <source>
        <dbReference type="ARBA" id="ARBA00008335"/>
    </source>
</evidence>
<organism evidence="10 11">
    <name type="scientific">Paenibacillus flagellatus</name>
    <dbReference type="NCBI Taxonomy" id="2211139"/>
    <lineage>
        <taxon>Bacteria</taxon>
        <taxon>Bacillati</taxon>
        <taxon>Bacillota</taxon>
        <taxon>Bacilli</taxon>
        <taxon>Bacillales</taxon>
        <taxon>Paenibacillaceae</taxon>
        <taxon>Paenibacillus</taxon>
    </lineage>
</organism>
<feature type="transmembrane region" description="Helical" evidence="8">
    <location>
        <begin position="130"/>
        <end position="149"/>
    </location>
</feature>
<evidence type="ECO:0000313" key="10">
    <source>
        <dbReference type="EMBL" id="PYI55827.1"/>
    </source>
</evidence>
<feature type="transmembrane region" description="Helical" evidence="8">
    <location>
        <begin position="348"/>
        <end position="366"/>
    </location>
</feature>
<keyword evidence="3" id="KW-0813">Transport</keyword>
<evidence type="ECO:0000256" key="7">
    <source>
        <dbReference type="SAM" id="MobiDB-lite"/>
    </source>
</evidence>
<feature type="transmembrane region" description="Helical" evidence="8">
    <location>
        <begin position="315"/>
        <end position="336"/>
    </location>
</feature>
<proteinExistence type="inferred from homology"/>
<dbReference type="AlphaFoldDB" id="A0A2V5KUX8"/>
<dbReference type="InterPro" id="IPR036259">
    <property type="entry name" value="MFS_trans_sf"/>
</dbReference>
<dbReference type="PROSITE" id="PS50850">
    <property type="entry name" value="MFS"/>
    <property type="match status" value="1"/>
</dbReference>
<feature type="transmembrane region" description="Helical" evidence="8">
    <location>
        <begin position="71"/>
        <end position="90"/>
    </location>
</feature>
<evidence type="ECO:0000256" key="5">
    <source>
        <dbReference type="ARBA" id="ARBA00022989"/>
    </source>
</evidence>
<keyword evidence="11" id="KW-1185">Reference proteome</keyword>
<gene>
    <name evidence="10" type="ORF">DLM86_08915</name>
</gene>
<protein>
    <submittedName>
        <fullName evidence="10">MFS transporter</fullName>
    </submittedName>
</protein>
<feature type="transmembrane region" description="Helical" evidence="8">
    <location>
        <begin position="378"/>
        <end position="399"/>
    </location>
</feature>
<comment type="subcellular location">
    <subcellularLocation>
        <location evidence="1">Cell membrane</location>
        <topology evidence="1">Multi-pass membrane protein</topology>
    </subcellularLocation>
</comment>
<evidence type="ECO:0000256" key="3">
    <source>
        <dbReference type="ARBA" id="ARBA00022448"/>
    </source>
</evidence>
<keyword evidence="4 8" id="KW-0812">Transmembrane</keyword>
<name>A0A2V5KUX8_9BACL</name>
<accession>A0A2V5KUX8</accession>
<feature type="domain" description="Major facilitator superfamily (MFS) profile" evidence="9">
    <location>
        <begin position="4"/>
        <end position="401"/>
    </location>
</feature>
<dbReference type="PANTHER" id="PTHR23514">
    <property type="entry name" value="BYPASS OF STOP CODON PROTEIN 6"/>
    <property type="match status" value="1"/>
</dbReference>
<feature type="region of interest" description="Disordered" evidence="7">
    <location>
        <begin position="190"/>
        <end position="214"/>
    </location>
</feature>
<dbReference type="InterPro" id="IPR020846">
    <property type="entry name" value="MFS_dom"/>
</dbReference>
<dbReference type="Pfam" id="PF07690">
    <property type="entry name" value="MFS_1"/>
    <property type="match status" value="1"/>
</dbReference>
<feature type="transmembrane region" description="Helical" evidence="8">
    <location>
        <begin position="96"/>
        <end position="118"/>
    </location>
</feature>
<sequence length="419" mass="44299">MKKLLWMGCLCYVLTGFTLVIVGSMLPELLAHYGKGYSSGGLLVFVQFVGLLVGVLGMPALLKIAGRRRTVGLGLVFMSAETLFLASPPWALTMPIVFLAGCGAGLVESSIGSLILHAAKDRPAAAMSKLEVTFGAGALAMPTLVAWLIAQDAWIAAFPVLGLSALLLAAVWMPMSFGEELDRFIGKSRGERRVRDEQPSQAAGGEGEGRSGIAAGSRSNGTAFALCALFFLLYGGSETSFIHFMPSVFIEDREAGTSVASLVVSDYWIGMIVGRALTGLLADRFGYYRFLLVSSAGAAVALAALAVGGGLAGGFVLAFFVGLFMSGLFAIALIFANTQMPGQTDRSTSLLMAVNGLGGALLPYLAGWTMETYPVRVTVWLMAAGMGLMLAFLVLVRFATFFSKVGEWYTGVKKWRDVP</sequence>
<dbReference type="SUPFAM" id="SSF103473">
    <property type="entry name" value="MFS general substrate transporter"/>
    <property type="match status" value="1"/>
</dbReference>
<dbReference type="GO" id="GO:0022857">
    <property type="term" value="F:transmembrane transporter activity"/>
    <property type="evidence" value="ECO:0007669"/>
    <property type="project" value="InterPro"/>
</dbReference>